<dbReference type="EMBL" id="AOMD01000021">
    <property type="protein sequence ID" value="EMA44936.1"/>
    <property type="molecule type" value="Genomic_DNA"/>
</dbReference>
<evidence type="ECO:0000313" key="4">
    <source>
        <dbReference type="Proteomes" id="UP000011669"/>
    </source>
</evidence>
<dbReference type="AlphaFoldDB" id="M0MGU4"/>
<gene>
    <name evidence="3" type="ORF">C449_09774</name>
</gene>
<dbReference type="InterPro" id="IPR057022">
    <property type="entry name" value="PF0610-like_Zn_ribbon_C"/>
</dbReference>
<dbReference type="PATRIC" id="fig|1227455.4.peg.2002"/>
<organism evidence="3 4">
    <name type="scientific">Halococcus saccharolyticus DSM 5350</name>
    <dbReference type="NCBI Taxonomy" id="1227455"/>
    <lineage>
        <taxon>Archaea</taxon>
        <taxon>Methanobacteriati</taxon>
        <taxon>Methanobacteriota</taxon>
        <taxon>Stenosarchaea group</taxon>
        <taxon>Halobacteria</taxon>
        <taxon>Halobacteriales</taxon>
        <taxon>Halococcaceae</taxon>
        <taxon>Halococcus</taxon>
    </lineage>
</organism>
<proteinExistence type="predicted"/>
<comment type="caution">
    <text evidence="3">The sequence shown here is derived from an EMBL/GenBank/DDBJ whole genome shotgun (WGS) entry which is preliminary data.</text>
</comment>
<feature type="domain" description="PF0610-like winged HTH N-terminal" evidence="1">
    <location>
        <begin position="9"/>
        <end position="58"/>
    </location>
</feature>
<name>M0MGU4_9EURY</name>
<protein>
    <submittedName>
        <fullName evidence="3">Putative transcriptional regulator containing an HTH domain fused to a Zn-ribbon</fullName>
    </submittedName>
</protein>
<evidence type="ECO:0000259" key="1">
    <source>
        <dbReference type="Pfam" id="PF21476"/>
    </source>
</evidence>
<accession>M0MGU4</accession>
<dbReference type="Pfam" id="PF21476">
    <property type="entry name" value="PF0610-like_N"/>
    <property type="match status" value="1"/>
</dbReference>
<dbReference type="SUPFAM" id="SSF46785">
    <property type="entry name" value="Winged helix' DNA-binding domain"/>
    <property type="match status" value="1"/>
</dbReference>
<dbReference type="PANTHER" id="PTHR40663">
    <property type="match status" value="1"/>
</dbReference>
<dbReference type="OrthoDB" id="30924at2157"/>
<feature type="domain" description="PF0610-like rubredoxin-like zinc beta-ribbon C-terminal" evidence="2">
    <location>
        <begin position="61"/>
        <end position="98"/>
    </location>
</feature>
<dbReference type="Proteomes" id="UP000011669">
    <property type="component" value="Unassembled WGS sequence"/>
</dbReference>
<dbReference type="InParanoid" id="M0MGU4"/>
<dbReference type="RefSeq" id="WP_006077806.1">
    <property type="nucleotide sequence ID" value="NZ_AOMD01000021.1"/>
</dbReference>
<dbReference type="InterPro" id="IPR036390">
    <property type="entry name" value="WH_DNA-bd_sf"/>
</dbReference>
<dbReference type="Pfam" id="PF23470">
    <property type="entry name" value="Zn_ribbon_PF0610"/>
    <property type="match status" value="1"/>
</dbReference>
<reference evidence="3 4" key="1">
    <citation type="journal article" date="2014" name="PLoS Genet.">
        <title>Phylogenetically driven sequencing of extremely halophilic archaea reveals strategies for static and dynamic osmo-response.</title>
        <authorList>
            <person name="Becker E.A."/>
            <person name="Seitzer P.M."/>
            <person name="Tritt A."/>
            <person name="Larsen D."/>
            <person name="Krusor M."/>
            <person name="Yao A.I."/>
            <person name="Wu D."/>
            <person name="Madern D."/>
            <person name="Eisen J.A."/>
            <person name="Darling A.E."/>
            <person name="Facciotti M.T."/>
        </authorList>
    </citation>
    <scope>NUCLEOTIDE SEQUENCE [LARGE SCALE GENOMIC DNA]</scope>
    <source>
        <strain evidence="3 4">DSM 5350</strain>
    </source>
</reference>
<sequence length="98" mass="11045">MREADEDATTRQRIAEFLRGETAPPGMLAEEFAITTEAVLEHVEHIAQSLEAEDEQLLVAPPECRDCGFSGFDDHANRPSRCPECRSESIEEPLFRIE</sequence>
<dbReference type="PANTHER" id="PTHR40663:SF2">
    <property type="entry name" value="TRANSCRIPTIONAL REGULATOR"/>
    <property type="match status" value="1"/>
</dbReference>
<keyword evidence="4" id="KW-1185">Reference proteome</keyword>
<evidence type="ECO:0000259" key="2">
    <source>
        <dbReference type="Pfam" id="PF23470"/>
    </source>
</evidence>
<evidence type="ECO:0000313" key="3">
    <source>
        <dbReference type="EMBL" id="EMA44936.1"/>
    </source>
</evidence>
<dbReference type="InterPro" id="IPR038767">
    <property type="entry name" value="PF0610-like"/>
</dbReference>
<dbReference type="InterPro" id="IPR049159">
    <property type="entry name" value="PF0610-like_wHTH_N"/>
</dbReference>
<dbReference type="STRING" id="1227455.C449_09774"/>